<dbReference type="AlphaFoldDB" id="A0A9P9IPZ6"/>
<keyword evidence="1" id="KW-0812">Transmembrane</keyword>
<feature type="transmembrane region" description="Helical" evidence="1">
    <location>
        <begin position="191"/>
        <end position="215"/>
    </location>
</feature>
<dbReference type="Proteomes" id="UP000700596">
    <property type="component" value="Unassembled WGS sequence"/>
</dbReference>
<dbReference type="EMBL" id="JAGMWT010000006">
    <property type="protein sequence ID" value="KAH7127025.1"/>
    <property type="molecule type" value="Genomic_DNA"/>
</dbReference>
<proteinExistence type="predicted"/>
<protein>
    <submittedName>
        <fullName evidence="3">Uncharacterized protein</fullName>
    </submittedName>
</protein>
<reference evidence="3" key="1">
    <citation type="journal article" date="2021" name="Nat. Commun.">
        <title>Genetic determinants of endophytism in the Arabidopsis root mycobiome.</title>
        <authorList>
            <person name="Mesny F."/>
            <person name="Miyauchi S."/>
            <person name="Thiergart T."/>
            <person name="Pickel B."/>
            <person name="Atanasova L."/>
            <person name="Karlsson M."/>
            <person name="Huettel B."/>
            <person name="Barry K.W."/>
            <person name="Haridas S."/>
            <person name="Chen C."/>
            <person name="Bauer D."/>
            <person name="Andreopoulos W."/>
            <person name="Pangilinan J."/>
            <person name="LaButti K."/>
            <person name="Riley R."/>
            <person name="Lipzen A."/>
            <person name="Clum A."/>
            <person name="Drula E."/>
            <person name="Henrissat B."/>
            <person name="Kohler A."/>
            <person name="Grigoriev I.V."/>
            <person name="Martin F.M."/>
            <person name="Hacquard S."/>
        </authorList>
    </citation>
    <scope>NUCLEOTIDE SEQUENCE</scope>
    <source>
        <strain evidence="3">MPI-CAGE-CH-0243</strain>
    </source>
</reference>
<evidence type="ECO:0000256" key="1">
    <source>
        <dbReference type="SAM" id="Phobius"/>
    </source>
</evidence>
<keyword evidence="2" id="KW-0732">Signal</keyword>
<feature type="chain" id="PRO_5040319269" evidence="2">
    <location>
        <begin position="20"/>
        <end position="295"/>
    </location>
</feature>
<evidence type="ECO:0000256" key="2">
    <source>
        <dbReference type="SAM" id="SignalP"/>
    </source>
</evidence>
<keyword evidence="1" id="KW-0472">Membrane</keyword>
<keyword evidence="1" id="KW-1133">Transmembrane helix</keyword>
<feature type="signal peptide" evidence="2">
    <location>
        <begin position="1"/>
        <end position="19"/>
    </location>
</feature>
<keyword evidence="4" id="KW-1185">Reference proteome</keyword>
<comment type="caution">
    <text evidence="3">The sequence shown here is derived from an EMBL/GenBank/DDBJ whole genome shotgun (WGS) entry which is preliminary data.</text>
</comment>
<sequence length="295" mass="31620">MQNFMVLAIIPTLLAIVGAENCYFPNGNTVPSDHACNPNALVSACCFDGQACLSNGLCASNPNDETLKRFHRGTCTDKAWKSGNCPRQCLDIPGNGVNVYSCNQTNIDSYCCYDNCECTSRSEVFSFPEVNVWTVTIIGDRSFIPQTAPPSPQSTSTSISTSTMTVISATTRISEATGLAETQNASLNKTALGVGTGVGLGGAAFLCAGVLFLLWRRQKQKVLRASAYGTHTHPVELGTDTYPLEPAAPKYSYYAGYFGKDIESTLISELPTAQLHPVELPLNTLAKQAVPRNLV</sequence>
<evidence type="ECO:0000313" key="3">
    <source>
        <dbReference type="EMBL" id="KAH7127025.1"/>
    </source>
</evidence>
<dbReference type="OrthoDB" id="5215637at2759"/>
<accession>A0A9P9IPZ6</accession>
<evidence type="ECO:0000313" key="4">
    <source>
        <dbReference type="Proteomes" id="UP000700596"/>
    </source>
</evidence>
<organism evidence="3 4">
    <name type="scientific">Dendryphion nanum</name>
    <dbReference type="NCBI Taxonomy" id="256645"/>
    <lineage>
        <taxon>Eukaryota</taxon>
        <taxon>Fungi</taxon>
        <taxon>Dikarya</taxon>
        <taxon>Ascomycota</taxon>
        <taxon>Pezizomycotina</taxon>
        <taxon>Dothideomycetes</taxon>
        <taxon>Pleosporomycetidae</taxon>
        <taxon>Pleosporales</taxon>
        <taxon>Torulaceae</taxon>
        <taxon>Dendryphion</taxon>
    </lineage>
</organism>
<name>A0A9P9IPZ6_9PLEO</name>
<gene>
    <name evidence="3" type="ORF">B0J11DRAFT_292115</name>
</gene>